<evidence type="ECO:0000313" key="2">
    <source>
        <dbReference type="Proteomes" id="UP001055072"/>
    </source>
</evidence>
<comment type="caution">
    <text evidence="1">The sequence shown here is derived from an EMBL/GenBank/DDBJ whole genome shotgun (WGS) entry which is preliminary data.</text>
</comment>
<dbReference type="Proteomes" id="UP001055072">
    <property type="component" value="Unassembled WGS sequence"/>
</dbReference>
<keyword evidence="2" id="KW-1185">Reference proteome</keyword>
<accession>A0ACB8TZ18</accession>
<protein>
    <submittedName>
        <fullName evidence="1">Uncharacterized protein</fullName>
    </submittedName>
</protein>
<gene>
    <name evidence="1" type="ORF">BDY19DRAFT_995154</name>
</gene>
<sequence>MLPNPHQWTPTPYRSTSGVGPHGASPYRDTSPGTRSPPSRLQELQPVSLVTITNSARPTPHSKAFITDLEPPSSDLVVSPPVLPQPLPSSTQSLKINKSRRTGSMRTALLTHLASVRHQQNKSTEDDEDVSPKSIYSQSSLAYSTRQSSRPGKNEPDHRQAEKLSESTESHLRDSVVFQLPPVASPQNSNTFEDVSLTPSVTPKPSVETYSPVTLHADINTESPTEEGDWRSLRFKLLNTIQEHTIVSENGTRMYESVSRFPSLKY</sequence>
<organism evidence="1 2">
    <name type="scientific">Irpex rosettiformis</name>
    <dbReference type="NCBI Taxonomy" id="378272"/>
    <lineage>
        <taxon>Eukaryota</taxon>
        <taxon>Fungi</taxon>
        <taxon>Dikarya</taxon>
        <taxon>Basidiomycota</taxon>
        <taxon>Agaricomycotina</taxon>
        <taxon>Agaricomycetes</taxon>
        <taxon>Polyporales</taxon>
        <taxon>Irpicaceae</taxon>
        <taxon>Irpex</taxon>
    </lineage>
</organism>
<name>A0ACB8TZ18_9APHY</name>
<evidence type="ECO:0000313" key="1">
    <source>
        <dbReference type="EMBL" id="KAI0087069.1"/>
    </source>
</evidence>
<proteinExistence type="predicted"/>
<reference evidence="1" key="1">
    <citation type="journal article" date="2021" name="Environ. Microbiol.">
        <title>Gene family expansions and transcriptome signatures uncover fungal adaptations to wood decay.</title>
        <authorList>
            <person name="Hage H."/>
            <person name="Miyauchi S."/>
            <person name="Viragh M."/>
            <person name="Drula E."/>
            <person name="Min B."/>
            <person name="Chaduli D."/>
            <person name="Navarro D."/>
            <person name="Favel A."/>
            <person name="Norest M."/>
            <person name="Lesage-Meessen L."/>
            <person name="Balint B."/>
            <person name="Merenyi Z."/>
            <person name="de Eugenio L."/>
            <person name="Morin E."/>
            <person name="Martinez A.T."/>
            <person name="Baldrian P."/>
            <person name="Stursova M."/>
            <person name="Martinez M.J."/>
            <person name="Novotny C."/>
            <person name="Magnuson J.K."/>
            <person name="Spatafora J.W."/>
            <person name="Maurice S."/>
            <person name="Pangilinan J."/>
            <person name="Andreopoulos W."/>
            <person name="LaButti K."/>
            <person name="Hundley H."/>
            <person name="Na H."/>
            <person name="Kuo A."/>
            <person name="Barry K."/>
            <person name="Lipzen A."/>
            <person name="Henrissat B."/>
            <person name="Riley R."/>
            <person name="Ahrendt S."/>
            <person name="Nagy L.G."/>
            <person name="Grigoriev I.V."/>
            <person name="Martin F."/>
            <person name="Rosso M.N."/>
        </authorList>
    </citation>
    <scope>NUCLEOTIDE SEQUENCE</scope>
    <source>
        <strain evidence="1">CBS 384.51</strain>
    </source>
</reference>
<dbReference type="EMBL" id="MU274919">
    <property type="protein sequence ID" value="KAI0087069.1"/>
    <property type="molecule type" value="Genomic_DNA"/>
</dbReference>